<accession>A0A561X9H3</accession>
<dbReference type="Proteomes" id="UP000321485">
    <property type="component" value="Unassembled WGS sequence"/>
</dbReference>
<evidence type="ECO:0000259" key="5">
    <source>
        <dbReference type="PROSITE" id="PS50977"/>
    </source>
</evidence>
<evidence type="ECO:0000256" key="4">
    <source>
        <dbReference type="PROSITE-ProRule" id="PRU00335"/>
    </source>
</evidence>
<keyword evidence="3" id="KW-0804">Transcription</keyword>
<sequence length="228" mass="24581">MQINYGTVKYLVEFSALRSASMSDVTAPIAAPVAPAAGTEHRARLLEGMARAVAAKGYADTTIADIVREASVSRRTFYENFADKAECLTALYEAASGNAIAVLRAAIDPHSDWEAQVEQAMAAYFGVLARNPVLLRTLFIDILGLGPTGLAARRRANQQLADLMLDVVNNRPGERKRKTPLQPMMAMAVVGGINEMVLHSIEQDRAGQLQELVEPAATLLRAAISAEF</sequence>
<dbReference type="EMBL" id="VJWE01000019">
    <property type="protein sequence ID" value="TWG32773.1"/>
    <property type="molecule type" value="Genomic_DNA"/>
</dbReference>
<feature type="domain" description="HTH tetR-type" evidence="5">
    <location>
        <begin position="39"/>
        <end position="99"/>
    </location>
</feature>
<dbReference type="InterPro" id="IPR001647">
    <property type="entry name" value="HTH_TetR"/>
</dbReference>
<dbReference type="InterPro" id="IPR050109">
    <property type="entry name" value="HTH-type_TetR-like_transc_reg"/>
</dbReference>
<keyword evidence="1" id="KW-0805">Transcription regulation</keyword>
<proteinExistence type="predicted"/>
<dbReference type="GO" id="GO:0003700">
    <property type="term" value="F:DNA-binding transcription factor activity"/>
    <property type="evidence" value="ECO:0007669"/>
    <property type="project" value="TreeGrafter"/>
</dbReference>
<gene>
    <name evidence="6" type="ORF">ATF69_4571</name>
</gene>
<evidence type="ECO:0000313" key="7">
    <source>
        <dbReference type="Proteomes" id="UP000321485"/>
    </source>
</evidence>
<dbReference type="PANTHER" id="PTHR30055">
    <property type="entry name" value="HTH-TYPE TRANSCRIPTIONAL REGULATOR RUTR"/>
    <property type="match status" value="1"/>
</dbReference>
<dbReference type="Pfam" id="PF00440">
    <property type="entry name" value="TetR_N"/>
    <property type="match status" value="1"/>
</dbReference>
<dbReference type="AlphaFoldDB" id="A0A561X9H3"/>
<keyword evidence="2 4" id="KW-0238">DNA-binding</keyword>
<dbReference type="InterPro" id="IPR009057">
    <property type="entry name" value="Homeodomain-like_sf"/>
</dbReference>
<evidence type="ECO:0000313" key="6">
    <source>
        <dbReference type="EMBL" id="TWG32773.1"/>
    </source>
</evidence>
<dbReference type="PROSITE" id="PS50977">
    <property type="entry name" value="HTH_TETR_2"/>
    <property type="match status" value="1"/>
</dbReference>
<reference evidence="6 7" key="1">
    <citation type="journal article" date="2015" name="Stand. Genomic Sci.">
        <title>Genomic Encyclopedia of Bacterial and Archaeal Type Strains, Phase III: the genomes of soil and plant-associated and newly described type strains.</title>
        <authorList>
            <person name="Whitman W.B."/>
            <person name="Woyke T."/>
            <person name="Klenk H.P."/>
            <person name="Zhou Y."/>
            <person name="Lilburn T.G."/>
            <person name="Beck B.J."/>
            <person name="De Vos P."/>
            <person name="Vandamme P."/>
            <person name="Eisen J.A."/>
            <person name="Garrity G."/>
            <person name="Hugenholtz P."/>
            <person name="Kyrpides N.C."/>
        </authorList>
    </citation>
    <scope>NUCLEOTIDE SEQUENCE [LARGE SCALE GENOMIC DNA]</scope>
    <source>
        <strain evidence="6 7">DSM 64</strain>
    </source>
</reference>
<dbReference type="GO" id="GO:0000976">
    <property type="term" value="F:transcription cis-regulatory region binding"/>
    <property type="evidence" value="ECO:0007669"/>
    <property type="project" value="TreeGrafter"/>
</dbReference>
<evidence type="ECO:0000256" key="3">
    <source>
        <dbReference type="ARBA" id="ARBA00023163"/>
    </source>
</evidence>
<evidence type="ECO:0000256" key="2">
    <source>
        <dbReference type="ARBA" id="ARBA00023125"/>
    </source>
</evidence>
<dbReference type="SUPFAM" id="SSF46689">
    <property type="entry name" value="Homeodomain-like"/>
    <property type="match status" value="1"/>
</dbReference>
<organism evidence="6 7">
    <name type="scientific">Acidovorax delafieldii</name>
    <name type="common">Pseudomonas delafieldii</name>
    <dbReference type="NCBI Taxonomy" id="47920"/>
    <lineage>
        <taxon>Bacteria</taxon>
        <taxon>Pseudomonadati</taxon>
        <taxon>Pseudomonadota</taxon>
        <taxon>Betaproteobacteria</taxon>
        <taxon>Burkholderiales</taxon>
        <taxon>Comamonadaceae</taxon>
        <taxon>Acidovorax</taxon>
    </lineage>
</organism>
<dbReference type="Gene3D" id="1.10.357.10">
    <property type="entry name" value="Tetracycline Repressor, domain 2"/>
    <property type="match status" value="1"/>
</dbReference>
<comment type="caution">
    <text evidence="6">The sequence shown here is derived from an EMBL/GenBank/DDBJ whole genome shotgun (WGS) entry which is preliminary data.</text>
</comment>
<evidence type="ECO:0000256" key="1">
    <source>
        <dbReference type="ARBA" id="ARBA00023015"/>
    </source>
</evidence>
<feature type="DNA-binding region" description="H-T-H motif" evidence="4">
    <location>
        <begin position="62"/>
        <end position="81"/>
    </location>
</feature>
<protein>
    <submittedName>
        <fullName evidence="6">TetR family transcriptional regulator</fullName>
    </submittedName>
</protein>
<name>A0A561X9H3_ACIDE</name>
<dbReference type="PANTHER" id="PTHR30055:SF234">
    <property type="entry name" value="HTH-TYPE TRANSCRIPTIONAL REGULATOR BETI"/>
    <property type="match status" value="1"/>
</dbReference>